<evidence type="ECO:0000313" key="1">
    <source>
        <dbReference type="EMBL" id="TMO70240.1"/>
    </source>
</evidence>
<name>A0A5S3VDK8_9GAMM</name>
<dbReference type="PANTHER" id="PTHR37950">
    <property type="entry name" value="4-HYDROXYPHENYLACETATE CATABOLISM PROTEIN"/>
    <property type="match status" value="1"/>
</dbReference>
<dbReference type="RefSeq" id="WP_138589751.1">
    <property type="nucleotide sequence ID" value="NZ_PNBW01000020.1"/>
</dbReference>
<dbReference type="EMBL" id="PNBX01000006">
    <property type="protein sequence ID" value="TMO70240.1"/>
    <property type="molecule type" value="Genomic_DNA"/>
</dbReference>
<keyword evidence="1" id="KW-0413">Isomerase</keyword>
<dbReference type="Proteomes" id="UP000307217">
    <property type="component" value="Unassembled WGS sequence"/>
</dbReference>
<sequence>MPHLIIEHSHNLPVSEINLLNALHDTAASTQLFDPTTIKSRTIEFKHFKLGNNKCGFVHVQAHIIEGRTTEQKQLLSDALLQQLQIQLTDEYQLSVHIYDLTPQIYRKN</sequence>
<organism evidence="1 4">
    <name type="scientific">Pseudoalteromonas aurantia</name>
    <dbReference type="NCBI Taxonomy" id="43654"/>
    <lineage>
        <taxon>Bacteria</taxon>
        <taxon>Pseudomonadati</taxon>
        <taxon>Pseudomonadota</taxon>
        <taxon>Gammaproteobacteria</taxon>
        <taxon>Alteromonadales</taxon>
        <taxon>Pseudoalteromonadaceae</taxon>
        <taxon>Pseudoalteromonas</taxon>
    </lineage>
</organism>
<dbReference type="EMBL" id="PNBW01000020">
    <property type="protein sequence ID" value="TMO77396.1"/>
    <property type="molecule type" value="Genomic_DNA"/>
</dbReference>
<keyword evidence="3" id="KW-1185">Reference proteome</keyword>
<dbReference type="Gene3D" id="3.30.429.10">
    <property type="entry name" value="Macrophage Migration Inhibitory Factor"/>
    <property type="match status" value="1"/>
</dbReference>
<dbReference type="Pfam" id="PF02962">
    <property type="entry name" value="CHMI"/>
    <property type="match status" value="1"/>
</dbReference>
<gene>
    <name evidence="1" type="ORF">CWC19_02050</name>
    <name evidence="2" type="ORF">CWC20_04250</name>
</gene>
<proteinExistence type="predicted"/>
<protein>
    <submittedName>
        <fullName evidence="1">5-carboxymethyl-2-hydroxymuconate isomerase</fullName>
    </submittedName>
</protein>
<evidence type="ECO:0000313" key="2">
    <source>
        <dbReference type="EMBL" id="TMO77396.1"/>
    </source>
</evidence>
<comment type="caution">
    <text evidence="1">The sequence shown here is derived from an EMBL/GenBank/DDBJ whole genome shotgun (WGS) entry which is preliminary data.</text>
</comment>
<dbReference type="OrthoDB" id="9814215at2"/>
<evidence type="ECO:0000313" key="3">
    <source>
        <dbReference type="Proteomes" id="UP000307164"/>
    </source>
</evidence>
<dbReference type="PANTHER" id="PTHR37950:SF1">
    <property type="entry name" value="4-HYDROXYPHENYLACETATE CATABOLISM PROTEIN"/>
    <property type="match status" value="1"/>
</dbReference>
<dbReference type="AlphaFoldDB" id="A0A5S3VDK8"/>
<reference evidence="1 4" key="1">
    <citation type="submission" date="2018-01" db="EMBL/GenBank/DDBJ databases">
        <authorList>
            <person name="Paulsen S."/>
            <person name="Gram L.K."/>
        </authorList>
    </citation>
    <scope>NUCLEOTIDE SEQUENCE [LARGE SCALE GENOMIC DNA]</scope>
    <source>
        <strain evidence="1 4">S3790</strain>
        <strain evidence="2">S3895</strain>
    </source>
</reference>
<dbReference type="GO" id="GO:0008704">
    <property type="term" value="F:5-carboxymethyl-2-hydroxymuconate delta-isomerase activity"/>
    <property type="evidence" value="ECO:0007669"/>
    <property type="project" value="InterPro"/>
</dbReference>
<dbReference type="InterPro" id="IPR014347">
    <property type="entry name" value="Tautomerase/MIF_sf"/>
</dbReference>
<dbReference type="Proteomes" id="UP000307164">
    <property type="component" value="Unassembled WGS sequence"/>
</dbReference>
<reference evidence="4" key="2">
    <citation type="submission" date="2019-06" db="EMBL/GenBank/DDBJ databases">
        <title>Co-occurence of chitin degradation, pigmentation and bioactivity in marine Pseudoalteromonas.</title>
        <authorList>
            <person name="Sonnenschein E.C."/>
            <person name="Bech P.K."/>
        </authorList>
    </citation>
    <scope>NUCLEOTIDE SEQUENCE [LARGE SCALE GENOMIC DNA]</scope>
    <source>
        <strain evidence="4">S3790</strain>
    </source>
</reference>
<accession>A0A5S3VDK8</accession>
<reference evidence="1" key="3">
    <citation type="submission" date="2019-09" db="EMBL/GenBank/DDBJ databases">
        <title>Co-occurence of chitin degradation, pigmentation and bioactivity in marine Pseudoalteromonas.</title>
        <authorList>
            <person name="Sonnenschein E.C."/>
            <person name="Bech P.K."/>
        </authorList>
    </citation>
    <scope>NUCLEOTIDE SEQUENCE</scope>
    <source>
        <strain evidence="1">S3790</strain>
        <strain evidence="2 3">S3895</strain>
    </source>
</reference>
<evidence type="ECO:0000313" key="4">
    <source>
        <dbReference type="Proteomes" id="UP000307217"/>
    </source>
</evidence>
<dbReference type="SUPFAM" id="SSF55331">
    <property type="entry name" value="Tautomerase/MIF"/>
    <property type="match status" value="1"/>
</dbReference>
<dbReference type="InterPro" id="IPR004220">
    <property type="entry name" value="5-COMe_2-OHmuconate_Isoase"/>
</dbReference>